<protein>
    <submittedName>
        <fullName evidence="1">Uncharacterized protein</fullName>
    </submittedName>
</protein>
<reference evidence="1 2" key="2">
    <citation type="submission" date="2013-09" db="EMBL/GenBank/DDBJ databases">
        <title>Whole genome comparison of six Crocosphaera watsonii strains with differing phenotypes.</title>
        <authorList>
            <person name="Bench S.R."/>
            <person name="Heller P."/>
            <person name="Frank I."/>
            <person name="Arciniega M."/>
            <person name="Shilova I.N."/>
            <person name="Zehr J.P."/>
        </authorList>
    </citation>
    <scope>NUCLEOTIDE SEQUENCE [LARGE SCALE GENOMIC DNA]</scope>
    <source>
        <strain evidence="1 2">WH 0402</strain>
    </source>
</reference>
<reference evidence="1 2" key="1">
    <citation type="submission" date="2013-01" db="EMBL/GenBank/DDBJ databases">
        <authorList>
            <person name="Bench S."/>
        </authorList>
    </citation>
    <scope>NUCLEOTIDE SEQUENCE [LARGE SCALE GENOMIC DNA]</scope>
    <source>
        <strain evidence="1 2">WH 0402</strain>
    </source>
</reference>
<evidence type="ECO:0000313" key="1">
    <source>
        <dbReference type="EMBL" id="CCQ68928.1"/>
    </source>
</evidence>
<proteinExistence type="predicted"/>
<dbReference type="AlphaFoldDB" id="T2JSW7"/>
<comment type="caution">
    <text evidence="1">The sequence shown here is derived from an EMBL/GenBank/DDBJ whole genome shotgun (WGS) entry which is preliminary data.</text>
</comment>
<gene>
    <name evidence="1" type="ORF">CWATWH0402_3675</name>
</gene>
<sequence>MGLVDLIALSVRGFGLATKVSCSDSAGDDSNFSNFFKMSVAVWGRSPGALAIH</sequence>
<organism evidence="1 2">
    <name type="scientific">Crocosphaera watsonii WH 0402</name>
    <dbReference type="NCBI Taxonomy" id="1284629"/>
    <lineage>
        <taxon>Bacteria</taxon>
        <taxon>Bacillati</taxon>
        <taxon>Cyanobacteriota</taxon>
        <taxon>Cyanophyceae</taxon>
        <taxon>Oscillatoriophycideae</taxon>
        <taxon>Chroococcales</taxon>
        <taxon>Aphanothecaceae</taxon>
        <taxon>Crocosphaera</taxon>
    </lineage>
</organism>
<dbReference type="EMBL" id="CAQN01000861">
    <property type="protein sequence ID" value="CCQ68928.1"/>
    <property type="molecule type" value="Genomic_DNA"/>
</dbReference>
<evidence type="ECO:0000313" key="2">
    <source>
        <dbReference type="Proteomes" id="UP000018130"/>
    </source>
</evidence>
<name>T2JSW7_CROWT</name>
<dbReference type="Proteomes" id="UP000018130">
    <property type="component" value="Unassembled WGS sequence"/>
</dbReference>
<accession>T2JSW7</accession>